<protein>
    <recommendedName>
        <fullName evidence="1">RCK N-terminal domain-containing protein</fullName>
    </recommendedName>
</protein>
<feature type="domain" description="RCK N-terminal" evidence="1">
    <location>
        <begin position="3"/>
        <end position="39"/>
    </location>
</feature>
<dbReference type="Pfam" id="PF02254">
    <property type="entry name" value="TrkA_N"/>
    <property type="match status" value="1"/>
</dbReference>
<dbReference type="AlphaFoldDB" id="A0A383DEK5"/>
<dbReference type="Gene3D" id="3.40.50.720">
    <property type="entry name" value="NAD(P)-binding Rossmann-like Domain"/>
    <property type="match status" value="1"/>
</dbReference>
<dbReference type="SUPFAM" id="SSF51735">
    <property type="entry name" value="NAD(P)-binding Rossmann-fold domains"/>
    <property type="match status" value="1"/>
</dbReference>
<dbReference type="GO" id="GO:0006813">
    <property type="term" value="P:potassium ion transport"/>
    <property type="evidence" value="ECO:0007669"/>
    <property type="project" value="InterPro"/>
</dbReference>
<reference evidence="2" key="1">
    <citation type="submission" date="2018-05" db="EMBL/GenBank/DDBJ databases">
        <authorList>
            <person name="Lanie J.A."/>
            <person name="Ng W.-L."/>
            <person name="Kazmierczak K.M."/>
            <person name="Andrzejewski T.M."/>
            <person name="Davidsen T.M."/>
            <person name="Wayne K.J."/>
            <person name="Tettelin H."/>
            <person name="Glass J.I."/>
            <person name="Rusch D."/>
            <person name="Podicherti R."/>
            <person name="Tsui H.-C.T."/>
            <person name="Winkler M.E."/>
        </authorList>
    </citation>
    <scope>NUCLEOTIDE SEQUENCE</scope>
</reference>
<dbReference type="InterPro" id="IPR003148">
    <property type="entry name" value="RCK_N"/>
</dbReference>
<evidence type="ECO:0000259" key="1">
    <source>
        <dbReference type="Pfam" id="PF02254"/>
    </source>
</evidence>
<dbReference type="EMBL" id="UINC01216235">
    <property type="protein sequence ID" value="SVE42288.1"/>
    <property type="molecule type" value="Genomic_DNA"/>
</dbReference>
<dbReference type="InterPro" id="IPR036291">
    <property type="entry name" value="NAD(P)-bd_dom_sf"/>
</dbReference>
<sequence>MRIVIAGAGRTGLELAKSLLGEDKPVALIDNDSSAIKMAQGVD</sequence>
<gene>
    <name evidence="2" type="ORF">METZ01_LOCUS495142</name>
</gene>
<accession>A0A383DEK5</accession>
<evidence type="ECO:0000313" key="2">
    <source>
        <dbReference type="EMBL" id="SVE42288.1"/>
    </source>
</evidence>
<feature type="non-terminal residue" evidence="2">
    <location>
        <position position="43"/>
    </location>
</feature>
<organism evidence="2">
    <name type="scientific">marine metagenome</name>
    <dbReference type="NCBI Taxonomy" id="408172"/>
    <lineage>
        <taxon>unclassified sequences</taxon>
        <taxon>metagenomes</taxon>
        <taxon>ecological metagenomes</taxon>
    </lineage>
</organism>
<proteinExistence type="predicted"/>
<name>A0A383DEK5_9ZZZZ</name>